<evidence type="ECO:0000313" key="5">
    <source>
        <dbReference type="EMBL" id="GAA6195435.1"/>
    </source>
</evidence>
<proteinExistence type="predicted"/>
<dbReference type="PANTHER" id="PTHR44688:SF16">
    <property type="entry name" value="DNA-BINDING TRANSCRIPTIONAL ACTIVATOR DEVR_DOSR"/>
    <property type="match status" value="1"/>
</dbReference>
<keyword evidence="3" id="KW-0804">Transcription</keyword>
<dbReference type="EMBL" id="BAABWU010000002">
    <property type="protein sequence ID" value="GAA6195435.1"/>
    <property type="molecule type" value="Genomic_DNA"/>
</dbReference>
<evidence type="ECO:0000313" key="6">
    <source>
        <dbReference type="Proteomes" id="UP001441944"/>
    </source>
</evidence>
<sequence length="205" mass="23537">MEQQPCSDTLDQLFGAGDLAKLAFEFAPVGIVVTENRVLRECNQRFCQMFRYTHAELVDQLFAFLYPSEEEFQNLETRGDKILSQGNPYWDERVMRRKTGELFWVRVRGHTFTPDTPLGRAVWSFADLSTQRPYLPLTRREREVYSLLGEGQTSKEIARTLNLSYRTVEVHRARLLKKMGVNNTASLFSSLGDIGGDHVVRNAPS</sequence>
<protein>
    <submittedName>
        <fullName evidence="5">LuxR C-terminal-related transcriptional regulator</fullName>
    </submittedName>
</protein>
<dbReference type="RefSeq" id="WP_295450198.1">
    <property type="nucleotide sequence ID" value="NZ_BAABWU010000002.1"/>
</dbReference>
<keyword evidence="1" id="KW-0805">Transcription regulation</keyword>
<gene>
    <name evidence="5" type="ORF">NBRC116598_08790</name>
</gene>
<dbReference type="SUPFAM" id="SSF55785">
    <property type="entry name" value="PYP-like sensor domain (PAS domain)"/>
    <property type="match status" value="1"/>
</dbReference>
<dbReference type="InterPro" id="IPR035965">
    <property type="entry name" value="PAS-like_dom_sf"/>
</dbReference>
<evidence type="ECO:0000259" key="4">
    <source>
        <dbReference type="PROSITE" id="PS50043"/>
    </source>
</evidence>
<dbReference type="NCBIfam" id="TIGR00229">
    <property type="entry name" value="sensory_box"/>
    <property type="match status" value="1"/>
</dbReference>
<dbReference type="InterPro" id="IPR000792">
    <property type="entry name" value="Tscrpt_reg_LuxR_C"/>
</dbReference>
<dbReference type="Pfam" id="PF13426">
    <property type="entry name" value="PAS_9"/>
    <property type="match status" value="1"/>
</dbReference>
<evidence type="ECO:0000256" key="1">
    <source>
        <dbReference type="ARBA" id="ARBA00023015"/>
    </source>
</evidence>
<organism evidence="5 6">
    <name type="scientific">Pseudophaeobacter arcticus</name>
    <dbReference type="NCBI Taxonomy" id="385492"/>
    <lineage>
        <taxon>Bacteria</taxon>
        <taxon>Pseudomonadati</taxon>
        <taxon>Pseudomonadota</taxon>
        <taxon>Alphaproteobacteria</taxon>
        <taxon>Rhodobacterales</taxon>
        <taxon>Paracoccaceae</taxon>
        <taxon>Pseudophaeobacter</taxon>
    </lineage>
</organism>
<dbReference type="PANTHER" id="PTHR44688">
    <property type="entry name" value="DNA-BINDING TRANSCRIPTIONAL ACTIVATOR DEVR_DOSR"/>
    <property type="match status" value="1"/>
</dbReference>
<name>A0ABQ0AHT8_9RHOB</name>
<dbReference type="InterPro" id="IPR036388">
    <property type="entry name" value="WH-like_DNA-bd_sf"/>
</dbReference>
<dbReference type="PROSITE" id="PS00622">
    <property type="entry name" value="HTH_LUXR_1"/>
    <property type="match status" value="1"/>
</dbReference>
<reference evidence="5 6" key="1">
    <citation type="submission" date="2024-04" db="EMBL/GenBank/DDBJ databases">
        <title>Draft genome sequence of Pseudophaeobacter arcticus NBRC 116598.</title>
        <authorList>
            <person name="Miyakawa T."/>
            <person name="Kusuya Y."/>
            <person name="Miura T."/>
        </authorList>
    </citation>
    <scope>NUCLEOTIDE SEQUENCE [LARGE SCALE GENOMIC DNA]</scope>
    <source>
        <strain evidence="5 6">SU-CL00105</strain>
    </source>
</reference>
<dbReference type="Pfam" id="PF00196">
    <property type="entry name" value="GerE"/>
    <property type="match status" value="1"/>
</dbReference>
<evidence type="ECO:0000256" key="2">
    <source>
        <dbReference type="ARBA" id="ARBA00023125"/>
    </source>
</evidence>
<dbReference type="Gene3D" id="3.30.450.20">
    <property type="entry name" value="PAS domain"/>
    <property type="match status" value="1"/>
</dbReference>
<dbReference type="InterPro" id="IPR000014">
    <property type="entry name" value="PAS"/>
</dbReference>
<dbReference type="PRINTS" id="PR00038">
    <property type="entry name" value="HTHLUXR"/>
</dbReference>
<keyword evidence="2" id="KW-0238">DNA-binding</keyword>
<keyword evidence="6" id="KW-1185">Reference proteome</keyword>
<dbReference type="CDD" id="cd00130">
    <property type="entry name" value="PAS"/>
    <property type="match status" value="1"/>
</dbReference>
<comment type="caution">
    <text evidence="5">The sequence shown here is derived from an EMBL/GenBank/DDBJ whole genome shotgun (WGS) entry which is preliminary data.</text>
</comment>
<dbReference type="SMART" id="SM00421">
    <property type="entry name" value="HTH_LUXR"/>
    <property type="match status" value="1"/>
</dbReference>
<accession>A0ABQ0AHT8</accession>
<feature type="domain" description="HTH luxR-type" evidence="4">
    <location>
        <begin position="130"/>
        <end position="195"/>
    </location>
</feature>
<dbReference type="Gene3D" id="1.10.10.10">
    <property type="entry name" value="Winged helix-like DNA-binding domain superfamily/Winged helix DNA-binding domain"/>
    <property type="match status" value="1"/>
</dbReference>
<dbReference type="SUPFAM" id="SSF46894">
    <property type="entry name" value="C-terminal effector domain of the bipartite response regulators"/>
    <property type="match status" value="1"/>
</dbReference>
<evidence type="ECO:0000256" key="3">
    <source>
        <dbReference type="ARBA" id="ARBA00023163"/>
    </source>
</evidence>
<dbReference type="Proteomes" id="UP001441944">
    <property type="component" value="Unassembled WGS sequence"/>
</dbReference>
<dbReference type="PROSITE" id="PS50043">
    <property type="entry name" value="HTH_LUXR_2"/>
    <property type="match status" value="1"/>
</dbReference>
<dbReference type="InterPro" id="IPR016032">
    <property type="entry name" value="Sig_transdc_resp-reg_C-effctor"/>
</dbReference>
<dbReference type="CDD" id="cd06170">
    <property type="entry name" value="LuxR_C_like"/>
    <property type="match status" value="1"/>
</dbReference>